<gene>
    <name evidence="2" type="ORF">H8E41_10930</name>
</gene>
<protein>
    <submittedName>
        <fullName evidence="2">Uncharacterized protein</fullName>
    </submittedName>
</protein>
<evidence type="ECO:0000313" key="2">
    <source>
        <dbReference type="EMBL" id="MBC8318409.1"/>
    </source>
</evidence>
<sequence length="122" mass="13887">MEKIIEELHNVVRLKGTTEPGDIVVILSENPQSLIYARVACFERDTNKLDEWWHVTMYLLNVPPQKVVWALRTPQFTGEEIFTMGGKKHYIKALDFGDPVEDPQAKGAEKKKGAKPALRVVK</sequence>
<comment type="caution">
    <text evidence="2">The sequence shown here is derived from an EMBL/GenBank/DDBJ whole genome shotgun (WGS) entry which is preliminary data.</text>
</comment>
<reference evidence="2 3" key="1">
    <citation type="submission" date="2020-08" db="EMBL/GenBank/DDBJ databases">
        <title>Bridging the membrane lipid divide: bacteria of the FCB group superphylum have the potential to synthesize archaeal ether lipids.</title>
        <authorList>
            <person name="Villanueva L."/>
            <person name="Von Meijenfeldt F.A.B."/>
            <person name="Westbye A.B."/>
            <person name="Yadav S."/>
            <person name="Hopmans E.C."/>
            <person name="Dutilh B.E."/>
            <person name="Sinninghe Damste J.S."/>
        </authorList>
    </citation>
    <scope>NUCLEOTIDE SEQUENCE [LARGE SCALE GENOMIC DNA]</scope>
    <source>
        <strain evidence="2">NIOZ-UU47</strain>
    </source>
</reference>
<feature type="region of interest" description="Disordered" evidence="1">
    <location>
        <begin position="102"/>
        <end position="122"/>
    </location>
</feature>
<dbReference type="AlphaFoldDB" id="A0A8J6TCS6"/>
<dbReference type="Proteomes" id="UP000614424">
    <property type="component" value="Unassembled WGS sequence"/>
</dbReference>
<evidence type="ECO:0000256" key="1">
    <source>
        <dbReference type="SAM" id="MobiDB-lite"/>
    </source>
</evidence>
<evidence type="ECO:0000313" key="3">
    <source>
        <dbReference type="Proteomes" id="UP000614424"/>
    </source>
</evidence>
<organism evidence="2 3">
    <name type="scientific">Candidatus Desulfobia pelagia</name>
    <dbReference type="NCBI Taxonomy" id="2841692"/>
    <lineage>
        <taxon>Bacteria</taxon>
        <taxon>Pseudomonadati</taxon>
        <taxon>Thermodesulfobacteriota</taxon>
        <taxon>Desulfobulbia</taxon>
        <taxon>Desulfobulbales</taxon>
        <taxon>Desulfobulbaceae</taxon>
        <taxon>Candidatus Desulfobia</taxon>
    </lineage>
</organism>
<dbReference type="EMBL" id="JACNJZ010000156">
    <property type="protein sequence ID" value="MBC8318409.1"/>
    <property type="molecule type" value="Genomic_DNA"/>
</dbReference>
<name>A0A8J6TCS6_9BACT</name>
<accession>A0A8J6TCS6</accession>
<proteinExistence type="predicted"/>